<gene>
    <name evidence="1" type="ORF">AYI68_g6933</name>
</gene>
<name>A0A1R0GQ78_9FUNG</name>
<dbReference type="EMBL" id="LSSL01005140">
    <property type="protein sequence ID" value="OLY79008.1"/>
    <property type="molecule type" value="Genomic_DNA"/>
</dbReference>
<evidence type="ECO:0000313" key="1">
    <source>
        <dbReference type="EMBL" id="OLY79008.1"/>
    </source>
</evidence>
<dbReference type="AlphaFoldDB" id="A0A1R0GQ78"/>
<sequence length="19" mass="2026">MRGGGMWAVEPVLPNNGIQ</sequence>
<proteinExistence type="predicted"/>
<comment type="caution">
    <text evidence="1">The sequence shown here is derived from an EMBL/GenBank/DDBJ whole genome shotgun (WGS) entry which is preliminary data.</text>
</comment>
<dbReference type="Proteomes" id="UP000187455">
    <property type="component" value="Unassembled WGS sequence"/>
</dbReference>
<feature type="non-terminal residue" evidence="1">
    <location>
        <position position="19"/>
    </location>
</feature>
<protein>
    <submittedName>
        <fullName evidence="1">Uncharacterized protein</fullName>
    </submittedName>
</protein>
<accession>A0A1R0GQ78</accession>
<organism evidence="1 2">
    <name type="scientific">Smittium mucronatum</name>
    <dbReference type="NCBI Taxonomy" id="133383"/>
    <lineage>
        <taxon>Eukaryota</taxon>
        <taxon>Fungi</taxon>
        <taxon>Fungi incertae sedis</taxon>
        <taxon>Zoopagomycota</taxon>
        <taxon>Kickxellomycotina</taxon>
        <taxon>Harpellomycetes</taxon>
        <taxon>Harpellales</taxon>
        <taxon>Legeriomycetaceae</taxon>
        <taxon>Smittium</taxon>
    </lineage>
</organism>
<keyword evidence="2" id="KW-1185">Reference proteome</keyword>
<evidence type="ECO:0000313" key="2">
    <source>
        <dbReference type="Proteomes" id="UP000187455"/>
    </source>
</evidence>
<reference evidence="1 2" key="1">
    <citation type="journal article" date="2016" name="Mol. Biol. Evol.">
        <title>Genome-Wide Survey of Gut Fungi (Harpellales) Reveals the First Horizontally Transferred Ubiquitin Gene from a Mosquito Host.</title>
        <authorList>
            <person name="Wang Y."/>
            <person name="White M.M."/>
            <person name="Kvist S."/>
            <person name="Moncalvo J.M."/>
        </authorList>
    </citation>
    <scope>NUCLEOTIDE SEQUENCE [LARGE SCALE GENOMIC DNA]</scope>
    <source>
        <strain evidence="1 2">ALG-7-W6</strain>
    </source>
</reference>